<dbReference type="PANTHER" id="PTHR20889:SF1">
    <property type="entry name" value="PYRIDOXAL PHOSPHATE PHOSPHATASE PHOSPHO2"/>
    <property type="match status" value="1"/>
</dbReference>
<evidence type="ECO:0000256" key="2">
    <source>
        <dbReference type="ARBA" id="ARBA00008541"/>
    </source>
</evidence>
<dbReference type="Pfam" id="PF06888">
    <property type="entry name" value="Put_Phosphatase"/>
    <property type="match status" value="1"/>
</dbReference>
<keyword evidence="7" id="KW-1185">Reference proteome</keyword>
<gene>
    <name evidence="6" type="ORF">RIMI_LOCUS2119507</name>
</gene>
<keyword evidence="3" id="KW-0479">Metal-binding</keyword>
<dbReference type="SUPFAM" id="SSF56784">
    <property type="entry name" value="HAD-like"/>
    <property type="match status" value="1"/>
</dbReference>
<dbReference type="Proteomes" id="UP001176940">
    <property type="component" value="Unassembled WGS sequence"/>
</dbReference>
<dbReference type="InterPro" id="IPR016965">
    <property type="entry name" value="Pase_PHOSPHO-typ"/>
</dbReference>
<accession>A0ABN9KU07</accession>
<dbReference type="CDD" id="cd16418">
    <property type="entry name" value="HAD_Pase"/>
    <property type="match status" value="1"/>
</dbReference>
<evidence type="ECO:0000313" key="7">
    <source>
        <dbReference type="Proteomes" id="UP001176940"/>
    </source>
</evidence>
<organism evidence="6 7">
    <name type="scientific">Ranitomeya imitator</name>
    <name type="common">mimic poison frog</name>
    <dbReference type="NCBI Taxonomy" id="111125"/>
    <lineage>
        <taxon>Eukaryota</taxon>
        <taxon>Metazoa</taxon>
        <taxon>Chordata</taxon>
        <taxon>Craniata</taxon>
        <taxon>Vertebrata</taxon>
        <taxon>Euteleostomi</taxon>
        <taxon>Amphibia</taxon>
        <taxon>Batrachia</taxon>
        <taxon>Anura</taxon>
        <taxon>Neobatrachia</taxon>
        <taxon>Hyloidea</taxon>
        <taxon>Dendrobatidae</taxon>
        <taxon>Dendrobatinae</taxon>
        <taxon>Ranitomeya</taxon>
    </lineage>
</organism>
<keyword evidence="5" id="KW-0460">Magnesium</keyword>
<dbReference type="Gene3D" id="3.40.50.1000">
    <property type="entry name" value="HAD superfamily/HAD-like"/>
    <property type="match status" value="1"/>
</dbReference>
<sequence length="298" mass="34313">MLFPQLVKNIPNRRRFWTFALIKDGYRMLLTSLRPRTNRTSAARCCRQIVSKGDDHRPADMKILLVFDFDHTIVNDNSDTWIVQCAPDKKLPRRLQNSYEKGKWTEYMGRIFRYLGEQGIREDDMKRIMIAIPYTPGMTELLHFIGQNKDRFDCIIISDSNTIFIDWILAHADVNNVFDQVFTNPATFDRLGNLTVQNFHVHHCATCPTNLCKKKVLEEFVAKQMSSGVDYSKIVYIGDGSNDLCPVTFLKKGDIAMPREGYTLQKKLAKEVELIDSSISVWSTGAEILSHLKRLLEG</sequence>
<dbReference type="InterPro" id="IPR006384">
    <property type="entry name" value="HAD_hydro_PyrdxlP_Pase-like"/>
</dbReference>
<comment type="cofactor">
    <cofactor evidence="1">
        <name>Mg(2+)</name>
        <dbReference type="ChEBI" id="CHEBI:18420"/>
    </cofactor>
</comment>
<evidence type="ECO:0000256" key="3">
    <source>
        <dbReference type="ARBA" id="ARBA00022723"/>
    </source>
</evidence>
<evidence type="ECO:0000313" key="6">
    <source>
        <dbReference type="EMBL" id="CAJ0923906.1"/>
    </source>
</evidence>
<keyword evidence="4" id="KW-0378">Hydrolase</keyword>
<evidence type="ECO:0008006" key="8">
    <source>
        <dbReference type="Google" id="ProtNLM"/>
    </source>
</evidence>
<proteinExistence type="inferred from homology"/>
<name>A0ABN9KU07_9NEOB</name>
<dbReference type="NCBIfam" id="TIGR01488">
    <property type="entry name" value="HAD-SF-IB"/>
    <property type="match status" value="1"/>
</dbReference>
<comment type="similarity">
    <text evidence="2">Belongs to the HAD-like hydrolase superfamily. PHOSPHO family.</text>
</comment>
<protein>
    <recommendedName>
        <fullName evidence="8">Pyridoxal phosphate phosphatase PHOSPHO2</fullName>
    </recommendedName>
</protein>
<reference evidence="6" key="1">
    <citation type="submission" date="2023-07" db="EMBL/GenBank/DDBJ databases">
        <authorList>
            <person name="Stuckert A."/>
        </authorList>
    </citation>
    <scope>NUCLEOTIDE SEQUENCE</scope>
</reference>
<dbReference type="EMBL" id="CAUEEQ010002891">
    <property type="protein sequence ID" value="CAJ0923906.1"/>
    <property type="molecule type" value="Genomic_DNA"/>
</dbReference>
<dbReference type="PANTHER" id="PTHR20889">
    <property type="entry name" value="PHOSPHATASE, ORPHAN 1, 2"/>
    <property type="match status" value="1"/>
</dbReference>
<evidence type="ECO:0000256" key="5">
    <source>
        <dbReference type="ARBA" id="ARBA00022842"/>
    </source>
</evidence>
<evidence type="ECO:0000256" key="1">
    <source>
        <dbReference type="ARBA" id="ARBA00001946"/>
    </source>
</evidence>
<dbReference type="InterPro" id="IPR023214">
    <property type="entry name" value="HAD_sf"/>
</dbReference>
<dbReference type="InterPro" id="IPR036412">
    <property type="entry name" value="HAD-like_sf"/>
</dbReference>
<comment type="caution">
    <text evidence="6">The sequence shown here is derived from an EMBL/GenBank/DDBJ whole genome shotgun (WGS) entry which is preliminary data.</text>
</comment>
<dbReference type="NCBIfam" id="TIGR01489">
    <property type="entry name" value="DKMTPPase-SF"/>
    <property type="match status" value="1"/>
</dbReference>
<evidence type="ECO:0000256" key="4">
    <source>
        <dbReference type="ARBA" id="ARBA00022801"/>
    </source>
</evidence>
<dbReference type="PIRSF" id="PIRSF031051">
    <property type="entry name" value="PyrdxlP_Pase_PHOSPHO2"/>
    <property type="match status" value="1"/>
</dbReference>